<organism evidence="1 2">
    <name type="scientific">Sphagnum troendelagicum</name>
    <dbReference type="NCBI Taxonomy" id="128251"/>
    <lineage>
        <taxon>Eukaryota</taxon>
        <taxon>Viridiplantae</taxon>
        <taxon>Streptophyta</taxon>
        <taxon>Embryophyta</taxon>
        <taxon>Bryophyta</taxon>
        <taxon>Sphagnophytina</taxon>
        <taxon>Sphagnopsida</taxon>
        <taxon>Sphagnales</taxon>
        <taxon>Sphagnaceae</taxon>
        <taxon>Sphagnum</taxon>
    </lineage>
</organism>
<protein>
    <submittedName>
        <fullName evidence="1">Uncharacterized protein</fullName>
    </submittedName>
</protein>
<sequence>MSLLLFFCARKEKAFLVMQIWRRGGKEVDKPTAEHLFEVINAQEEVLRRLIRKCAYLKYVEARLGDRTLYADEILRDGFCINMIDTPLCPFKVVTNLQEAVWDADIVVNILLSTETRPVFQQIGHFWREGRTMPVIISLAKGVEAALQPVPHIITPHK</sequence>
<proteinExistence type="predicted"/>
<reference evidence="1" key="1">
    <citation type="submission" date="2024-02" db="EMBL/GenBank/DDBJ databases">
        <authorList>
            <consortium name="ELIXIR-Norway"/>
            <consortium name="Elixir Norway"/>
        </authorList>
    </citation>
    <scope>NUCLEOTIDE SEQUENCE</scope>
</reference>
<name>A0ABP0U9E9_9BRYO</name>
<dbReference type="Proteomes" id="UP001497512">
    <property type="component" value="Chromosome 2"/>
</dbReference>
<keyword evidence="2" id="KW-1185">Reference proteome</keyword>
<gene>
    <name evidence="1" type="ORF">CSSPTR1EN2_LOCUS13042</name>
</gene>
<accession>A0ABP0U9E9</accession>
<evidence type="ECO:0000313" key="2">
    <source>
        <dbReference type="Proteomes" id="UP001497512"/>
    </source>
</evidence>
<dbReference type="EMBL" id="OZ019894">
    <property type="protein sequence ID" value="CAK9215893.1"/>
    <property type="molecule type" value="Genomic_DNA"/>
</dbReference>
<dbReference type="Gene3D" id="3.40.50.720">
    <property type="entry name" value="NAD(P)-binding Rossmann-like Domain"/>
    <property type="match status" value="1"/>
</dbReference>
<evidence type="ECO:0000313" key="1">
    <source>
        <dbReference type="EMBL" id="CAK9215893.1"/>
    </source>
</evidence>